<gene>
    <name evidence="4" type="ORF">BBO_09339</name>
</gene>
<dbReference type="Gene3D" id="1.25.40.720">
    <property type="entry name" value="Telomere length regulation protein 2, C-terminal domain"/>
    <property type="match status" value="1"/>
</dbReference>
<dbReference type="OrthoDB" id="10258062at2759"/>
<dbReference type="InterPro" id="IPR038528">
    <property type="entry name" value="TEL2_C_sf"/>
</dbReference>
<dbReference type="GO" id="GO:0051083">
    <property type="term" value="P:'de novo' cotranslational protein folding"/>
    <property type="evidence" value="ECO:0007669"/>
    <property type="project" value="TreeGrafter"/>
</dbReference>
<evidence type="ECO:0000259" key="3">
    <source>
        <dbReference type="Pfam" id="PF10193"/>
    </source>
</evidence>
<dbReference type="AlphaFoldDB" id="A0A166RUL2"/>
<evidence type="ECO:0000313" key="4">
    <source>
        <dbReference type="EMBL" id="OAA34075.1"/>
    </source>
</evidence>
<dbReference type="GO" id="GO:0005829">
    <property type="term" value="C:cytosol"/>
    <property type="evidence" value="ECO:0007669"/>
    <property type="project" value="TreeGrafter"/>
</dbReference>
<name>A0A166RUL2_9HYPO</name>
<protein>
    <submittedName>
        <fullName evidence="4">Telomere length regulation protein</fullName>
    </submittedName>
</protein>
<reference evidence="4 5" key="1">
    <citation type="journal article" date="2016" name="Genome Biol. Evol.">
        <title>Divergent and convergent evolution of fungal pathogenicity.</title>
        <authorList>
            <person name="Shang Y."/>
            <person name="Xiao G."/>
            <person name="Zheng P."/>
            <person name="Cen K."/>
            <person name="Zhan S."/>
            <person name="Wang C."/>
        </authorList>
    </citation>
    <scope>NUCLEOTIDE SEQUENCE [LARGE SCALE GENOMIC DNA]</scope>
    <source>
        <strain evidence="4 5">RCEF 3172</strain>
    </source>
</reference>
<organism evidence="4 5">
    <name type="scientific">Beauveria brongniartii RCEF 3172</name>
    <dbReference type="NCBI Taxonomy" id="1081107"/>
    <lineage>
        <taxon>Eukaryota</taxon>
        <taxon>Fungi</taxon>
        <taxon>Dikarya</taxon>
        <taxon>Ascomycota</taxon>
        <taxon>Pezizomycotina</taxon>
        <taxon>Sordariomycetes</taxon>
        <taxon>Hypocreomycetidae</taxon>
        <taxon>Hypocreales</taxon>
        <taxon>Cordycipitaceae</taxon>
        <taxon>Beauveria</taxon>
        <taxon>Beauveria brongniartii</taxon>
    </lineage>
</organism>
<evidence type="ECO:0000313" key="5">
    <source>
        <dbReference type="Proteomes" id="UP000076863"/>
    </source>
</evidence>
<dbReference type="EMBL" id="AZHA01000065">
    <property type="protein sequence ID" value="OAA34075.1"/>
    <property type="molecule type" value="Genomic_DNA"/>
</dbReference>
<accession>A0A166RUL2</accession>
<comment type="caution">
    <text evidence="4">The sequence shown here is derived from an EMBL/GenBank/DDBJ whole genome shotgun (WGS) entry which is preliminary data.</text>
</comment>
<feature type="domain" description="Telomere length regulation protein conserved" evidence="3">
    <location>
        <begin position="151"/>
        <end position="241"/>
    </location>
</feature>
<feature type="region of interest" description="Disordered" evidence="2">
    <location>
        <begin position="77"/>
        <end position="142"/>
    </location>
</feature>
<evidence type="ECO:0000256" key="2">
    <source>
        <dbReference type="SAM" id="MobiDB-lite"/>
    </source>
</evidence>
<dbReference type="GO" id="GO:0042162">
    <property type="term" value="F:telomeric DNA binding"/>
    <property type="evidence" value="ECO:0007669"/>
    <property type="project" value="TreeGrafter"/>
</dbReference>
<dbReference type="PANTHER" id="PTHR15830">
    <property type="entry name" value="TELOMERE LENGTH REGULATION PROTEIN TEL2 FAMILY MEMBER"/>
    <property type="match status" value="1"/>
</dbReference>
<keyword evidence="5" id="KW-1185">Reference proteome</keyword>
<dbReference type="GO" id="GO:0051879">
    <property type="term" value="F:Hsp90 protein binding"/>
    <property type="evidence" value="ECO:0007669"/>
    <property type="project" value="TreeGrafter"/>
</dbReference>
<dbReference type="InterPro" id="IPR019337">
    <property type="entry name" value="Telomere_length_regulation_dom"/>
</dbReference>
<dbReference type="Pfam" id="PF10193">
    <property type="entry name" value="Telomere_reg-2"/>
    <property type="match status" value="1"/>
</dbReference>
<dbReference type="Proteomes" id="UP000076863">
    <property type="component" value="Unassembled WGS sequence"/>
</dbReference>
<dbReference type="InterPro" id="IPR051970">
    <property type="entry name" value="TEL2_Regulation"/>
</dbReference>
<comment type="similarity">
    <text evidence="1">Belongs to the TEL2 family.</text>
</comment>
<dbReference type="PANTHER" id="PTHR15830:SF10">
    <property type="entry name" value="TELOMERE LENGTH REGULATION PROTEIN TEL2 HOMOLOG"/>
    <property type="match status" value="1"/>
</dbReference>
<evidence type="ECO:0000256" key="1">
    <source>
        <dbReference type="ARBA" id="ARBA00006133"/>
    </source>
</evidence>
<sequence length="274" mass="30336">MNSISNRIASTQEKARILGMVVGESLSALVDKGKSKLDFHMDEMETEEIESLKSLTGVSNSVGPFEELREASQAVRLAASSTPFQKQTTRPKKKKPVPRTSTVDNLPKAIIEGLNSSDEEDDGLVPYSKGSDPKDSDDDAELVQRNKVKPPVYIRDVITYFQDVENYDKQKLALRTAPTLVRRKANYGTEVRDHAEELAGILGGLQDKFELDGFSETQLEGMVALMVAQPQSMAPWEVAGFDTGTFQFFADFPPKQLPEKIQSLYLEANKDAGM</sequence>
<proteinExistence type="inferred from homology"/>